<dbReference type="InterPro" id="IPR021109">
    <property type="entry name" value="Peptidase_aspartic_dom_sf"/>
</dbReference>
<evidence type="ECO:0000313" key="1">
    <source>
        <dbReference type="EMBL" id="RDX82288.1"/>
    </source>
</evidence>
<protein>
    <submittedName>
        <fullName evidence="1">Uncharacterized protein</fullName>
    </submittedName>
</protein>
<dbReference type="Gene3D" id="2.40.70.10">
    <property type="entry name" value="Acid Proteases"/>
    <property type="match status" value="1"/>
</dbReference>
<name>A0A371FVE8_MUCPR</name>
<evidence type="ECO:0000313" key="2">
    <source>
        <dbReference type="Proteomes" id="UP000257109"/>
    </source>
</evidence>
<keyword evidence="2" id="KW-1185">Reference proteome</keyword>
<organism evidence="1 2">
    <name type="scientific">Mucuna pruriens</name>
    <name type="common">Velvet bean</name>
    <name type="synonym">Dolichos pruriens</name>
    <dbReference type="NCBI Taxonomy" id="157652"/>
    <lineage>
        <taxon>Eukaryota</taxon>
        <taxon>Viridiplantae</taxon>
        <taxon>Streptophyta</taxon>
        <taxon>Embryophyta</taxon>
        <taxon>Tracheophyta</taxon>
        <taxon>Spermatophyta</taxon>
        <taxon>Magnoliopsida</taxon>
        <taxon>eudicotyledons</taxon>
        <taxon>Gunneridae</taxon>
        <taxon>Pentapetalae</taxon>
        <taxon>rosids</taxon>
        <taxon>fabids</taxon>
        <taxon>Fabales</taxon>
        <taxon>Fabaceae</taxon>
        <taxon>Papilionoideae</taxon>
        <taxon>50 kb inversion clade</taxon>
        <taxon>NPAAA clade</taxon>
        <taxon>indigoferoid/millettioid clade</taxon>
        <taxon>Phaseoleae</taxon>
        <taxon>Mucuna</taxon>
    </lineage>
</organism>
<dbReference type="Proteomes" id="UP000257109">
    <property type="component" value="Unassembled WGS sequence"/>
</dbReference>
<sequence length="129" mass="14748">MILMHICLWSSRLKQFHYPSQAEQSYALVWKKLKGDVEIARSFSALIKGEQVFSFIQLATPKKYRDPRTFIVPCTIGECNFTDAMFHLGASINIMLSSLYKSLKFGDLEPTIIIIQWKNISIAHPLGIL</sequence>
<dbReference type="AlphaFoldDB" id="A0A371FVE8"/>
<comment type="caution">
    <text evidence="1">The sequence shown here is derived from an EMBL/GenBank/DDBJ whole genome shotgun (WGS) entry which is preliminary data.</text>
</comment>
<dbReference type="OrthoDB" id="778454at2759"/>
<gene>
    <name evidence="1" type="ORF">CR513_36951</name>
</gene>
<dbReference type="PANTHER" id="PTHR33067:SF9">
    <property type="entry name" value="RNA-DIRECTED DNA POLYMERASE"/>
    <property type="match status" value="1"/>
</dbReference>
<dbReference type="EMBL" id="QJKJ01007675">
    <property type="protein sequence ID" value="RDX82288.1"/>
    <property type="molecule type" value="Genomic_DNA"/>
</dbReference>
<proteinExistence type="predicted"/>
<dbReference type="PANTHER" id="PTHR33067">
    <property type="entry name" value="RNA-DIRECTED DNA POLYMERASE-RELATED"/>
    <property type="match status" value="1"/>
</dbReference>
<feature type="non-terminal residue" evidence="1">
    <location>
        <position position="1"/>
    </location>
</feature>
<accession>A0A371FVE8</accession>
<reference evidence="1" key="1">
    <citation type="submission" date="2018-05" db="EMBL/GenBank/DDBJ databases">
        <title>Draft genome of Mucuna pruriens seed.</title>
        <authorList>
            <person name="Nnadi N.E."/>
            <person name="Vos R."/>
            <person name="Hasami M.H."/>
            <person name="Devisetty U.K."/>
            <person name="Aguiy J.C."/>
        </authorList>
    </citation>
    <scope>NUCLEOTIDE SEQUENCE [LARGE SCALE GENOMIC DNA]</scope>
    <source>
        <strain evidence="1">JCA_2017</strain>
    </source>
</reference>